<feature type="transmembrane region" description="Helical" evidence="8">
    <location>
        <begin position="120"/>
        <end position="142"/>
    </location>
</feature>
<dbReference type="CDD" id="cd06550">
    <property type="entry name" value="TM_ABC_iron-siderophores_like"/>
    <property type="match status" value="2"/>
</dbReference>
<dbReference type="PANTHER" id="PTHR30472:SF37">
    <property type="entry name" value="FE(3+) DICITRATE TRANSPORT SYSTEM PERMEASE PROTEIN FECD-RELATED"/>
    <property type="match status" value="1"/>
</dbReference>
<evidence type="ECO:0000256" key="5">
    <source>
        <dbReference type="ARBA" id="ARBA00022692"/>
    </source>
</evidence>
<dbReference type="Pfam" id="PF01032">
    <property type="entry name" value="FecCD"/>
    <property type="match status" value="2"/>
</dbReference>
<evidence type="ECO:0000256" key="4">
    <source>
        <dbReference type="ARBA" id="ARBA00022475"/>
    </source>
</evidence>
<dbReference type="SUPFAM" id="SSF81345">
    <property type="entry name" value="ABC transporter involved in vitamin B12 uptake, BtuC"/>
    <property type="match status" value="2"/>
</dbReference>
<feature type="transmembrane region" description="Helical" evidence="8">
    <location>
        <begin position="529"/>
        <end position="547"/>
    </location>
</feature>
<evidence type="ECO:0000313" key="10">
    <source>
        <dbReference type="Proteomes" id="UP001254257"/>
    </source>
</evidence>
<feature type="transmembrane region" description="Helical" evidence="8">
    <location>
        <begin position="282"/>
        <end position="300"/>
    </location>
</feature>
<feature type="transmembrane region" description="Helical" evidence="8">
    <location>
        <begin position="306"/>
        <end position="327"/>
    </location>
</feature>
<sequence>MGEGTAIRNPAWPRLLLLATVALGAGLLLQRAAATLPVELWWPALRASAEGDIRQAVFGLAIMPRAAVALLAGAALGLAGALCQHVLRNPLAEPTVLGVSAGAQLALIAATLWLPGALAWGPGVPAFAGAALVALLILSLALRGGVSPGAIVLSGLILGLYGASLAALAVIFHRDYLTDILLWQAGALDQTGWEVAFYLAPRLAAGFLLAALLIRPLELLGLSDEGAQGLGLRLGLIRTLTFLLAAGLAGAVAATVGVIGFVGLIAPHLARAAGARRLRQRLVWSPLVGGGLLFATDQILQSVPGLGFIPTGAASSILSLPLLLWLMRRLGASGERSSPAAGLPLAPGQRPALILACLLAALAAMAALALFAGHGEQGWQWLSPADSPFLGWRWPRVLGAISAGALVAVAGLLLQRTTGNMMASPELLGVSQGAALGVTLLAVVAPSADGATALLAAMAGALAALAILAGTALSGRLGRGGADRVLLAGATLGSLFGGLATLLLAMAGARAMALLSWMTGSTAQLTPSLALTAAGCAAAVLLLGLAARRWLAILPLGPETAAGLGLPAGRGRLGLLTLAAAATGVATVLVGPLSFIGLLAPRLVVLAGFRTPVQTMIAAATTGALLLTAADWLGRNLIYPWALPAGLLATVLGCPVALWLLLRGRGPEGVGAR</sequence>
<evidence type="ECO:0000313" key="9">
    <source>
        <dbReference type="EMBL" id="MDU0338539.1"/>
    </source>
</evidence>
<dbReference type="NCBIfam" id="NF007866">
    <property type="entry name" value="PRK10577.1-2"/>
    <property type="match status" value="1"/>
</dbReference>
<evidence type="ECO:0000256" key="2">
    <source>
        <dbReference type="ARBA" id="ARBA00007935"/>
    </source>
</evidence>
<feature type="transmembrane region" description="Helical" evidence="8">
    <location>
        <begin position="485"/>
        <end position="509"/>
    </location>
</feature>
<feature type="transmembrane region" description="Helical" evidence="8">
    <location>
        <begin position="95"/>
        <end position="114"/>
    </location>
</feature>
<keyword evidence="5 8" id="KW-0812">Transmembrane</keyword>
<comment type="subcellular location">
    <subcellularLocation>
        <location evidence="1">Cell membrane</location>
        <topology evidence="1">Multi-pass membrane protein</topology>
    </subcellularLocation>
</comment>
<feature type="transmembrane region" description="Helical" evidence="8">
    <location>
        <begin position="426"/>
        <end position="445"/>
    </location>
</feature>
<feature type="transmembrane region" description="Helical" evidence="8">
    <location>
        <begin position="394"/>
        <end position="414"/>
    </location>
</feature>
<comment type="similarity">
    <text evidence="2">Belongs to the binding-protein-dependent transport system permease family. FecCD subfamily.</text>
</comment>
<feature type="transmembrane region" description="Helical" evidence="8">
    <location>
        <begin position="352"/>
        <end position="374"/>
    </location>
</feature>
<keyword evidence="6 8" id="KW-1133">Transmembrane helix</keyword>
<protein>
    <submittedName>
        <fullName evidence="9">Fe(3+)-hydroxamate ABC transporter permease FhuB</fullName>
    </submittedName>
</protein>
<evidence type="ECO:0000256" key="6">
    <source>
        <dbReference type="ARBA" id="ARBA00022989"/>
    </source>
</evidence>
<feature type="transmembrane region" description="Helical" evidence="8">
    <location>
        <begin position="616"/>
        <end position="634"/>
    </location>
</feature>
<dbReference type="EMBL" id="JAWDID010000002">
    <property type="protein sequence ID" value="MDU0338539.1"/>
    <property type="molecule type" value="Genomic_DNA"/>
</dbReference>
<dbReference type="Gene3D" id="1.10.3470.10">
    <property type="entry name" value="ABC transporter involved in vitamin B12 uptake, BtuC"/>
    <property type="match status" value="2"/>
</dbReference>
<name>A0ABU3S1A4_9HYPH</name>
<keyword evidence="7 8" id="KW-0472">Membrane</keyword>
<dbReference type="InterPro" id="IPR000522">
    <property type="entry name" value="ABC_transptr_permease_BtuC"/>
</dbReference>
<evidence type="ECO:0000256" key="8">
    <source>
        <dbReference type="SAM" id="Phobius"/>
    </source>
</evidence>
<evidence type="ECO:0000256" key="1">
    <source>
        <dbReference type="ARBA" id="ARBA00004651"/>
    </source>
</evidence>
<feature type="transmembrane region" description="Helical" evidence="8">
    <location>
        <begin position="451"/>
        <end position="473"/>
    </location>
</feature>
<feature type="transmembrane region" description="Helical" evidence="8">
    <location>
        <begin position="641"/>
        <end position="662"/>
    </location>
</feature>
<dbReference type="InterPro" id="IPR037294">
    <property type="entry name" value="ABC_BtuC-like"/>
</dbReference>
<accession>A0ABU3S1A4</accession>
<reference evidence="9 10" key="1">
    <citation type="submission" date="2023-09" db="EMBL/GenBank/DDBJ databases">
        <title>Whole genome shotgun sequencing (WGS) of Bosea sp. ZW T0_25, isolated from stored onions (Allium cepa).</title>
        <authorList>
            <person name="Stoll D.A."/>
            <person name="Huch M."/>
        </authorList>
    </citation>
    <scope>NUCLEOTIDE SEQUENCE [LARGE SCALE GENOMIC DNA]</scope>
    <source>
        <strain evidence="9 10">ZW T0_25</strain>
    </source>
</reference>
<gene>
    <name evidence="9" type="primary">fhuB</name>
    <name evidence="9" type="ORF">RKE40_01525</name>
</gene>
<feature type="transmembrane region" description="Helical" evidence="8">
    <location>
        <begin position="58"/>
        <end position="83"/>
    </location>
</feature>
<comment type="caution">
    <text evidence="9">The sequence shown here is derived from an EMBL/GenBank/DDBJ whole genome shotgun (WGS) entry which is preliminary data.</text>
</comment>
<feature type="transmembrane region" description="Helical" evidence="8">
    <location>
        <begin position="149"/>
        <end position="172"/>
    </location>
</feature>
<keyword evidence="3" id="KW-0813">Transport</keyword>
<dbReference type="PANTHER" id="PTHR30472">
    <property type="entry name" value="FERRIC ENTEROBACTIN TRANSPORT SYSTEM PERMEASE PROTEIN"/>
    <property type="match status" value="1"/>
</dbReference>
<feature type="transmembrane region" description="Helical" evidence="8">
    <location>
        <begin position="251"/>
        <end position="270"/>
    </location>
</feature>
<keyword evidence="10" id="KW-1185">Reference proteome</keyword>
<evidence type="ECO:0000256" key="3">
    <source>
        <dbReference type="ARBA" id="ARBA00022448"/>
    </source>
</evidence>
<dbReference type="Proteomes" id="UP001254257">
    <property type="component" value="Unassembled WGS sequence"/>
</dbReference>
<organism evidence="9 10">
    <name type="scientific">Bosea rubneri</name>
    <dbReference type="NCBI Taxonomy" id="3075434"/>
    <lineage>
        <taxon>Bacteria</taxon>
        <taxon>Pseudomonadati</taxon>
        <taxon>Pseudomonadota</taxon>
        <taxon>Alphaproteobacteria</taxon>
        <taxon>Hyphomicrobiales</taxon>
        <taxon>Boseaceae</taxon>
        <taxon>Bosea</taxon>
    </lineage>
</organism>
<keyword evidence="4" id="KW-1003">Cell membrane</keyword>
<proteinExistence type="inferred from homology"/>
<dbReference type="RefSeq" id="WP_316016487.1">
    <property type="nucleotide sequence ID" value="NZ_JAWDID010000002.1"/>
</dbReference>
<feature type="transmembrane region" description="Helical" evidence="8">
    <location>
        <begin position="573"/>
        <end position="596"/>
    </location>
</feature>
<evidence type="ECO:0000256" key="7">
    <source>
        <dbReference type="ARBA" id="ARBA00023136"/>
    </source>
</evidence>